<feature type="transmembrane region" description="Helical" evidence="8">
    <location>
        <begin position="254"/>
        <end position="272"/>
    </location>
</feature>
<keyword evidence="4 9" id="KW-0808">Transferase</keyword>
<evidence type="ECO:0000256" key="2">
    <source>
        <dbReference type="ARBA" id="ARBA00022475"/>
    </source>
</evidence>
<keyword evidence="3" id="KW-0328">Glycosyltransferase</keyword>
<keyword evidence="6 8" id="KW-1133">Transmembrane helix</keyword>
<dbReference type="KEGG" id="caml:H6X83_05680"/>
<keyword evidence="10" id="KW-1185">Reference proteome</keyword>
<reference evidence="9 10" key="1">
    <citation type="submission" date="2020-08" db="EMBL/GenBank/DDBJ databases">
        <authorList>
            <person name="Ren C."/>
            <person name="Gu Y."/>
            <person name="Xu Y."/>
        </authorList>
    </citation>
    <scope>NUCLEOTIDE SEQUENCE [LARGE SCALE GENOMIC DNA]</scope>
    <source>
        <strain evidence="9 10">LBM18003</strain>
    </source>
</reference>
<dbReference type="GO" id="GO:0005886">
    <property type="term" value="C:plasma membrane"/>
    <property type="evidence" value="ECO:0007669"/>
    <property type="project" value="UniProtKB-SubCell"/>
</dbReference>
<evidence type="ECO:0000256" key="6">
    <source>
        <dbReference type="ARBA" id="ARBA00022989"/>
    </source>
</evidence>
<evidence type="ECO:0000256" key="1">
    <source>
        <dbReference type="ARBA" id="ARBA00004651"/>
    </source>
</evidence>
<keyword evidence="7 8" id="KW-0472">Membrane</keyword>
<feature type="transmembrane region" description="Helical" evidence="8">
    <location>
        <begin position="131"/>
        <end position="151"/>
    </location>
</feature>
<feature type="transmembrane region" description="Helical" evidence="8">
    <location>
        <begin position="185"/>
        <end position="203"/>
    </location>
</feature>
<evidence type="ECO:0000256" key="7">
    <source>
        <dbReference type="ARBA" id="ARBA00023136"/>
    </source>
</evidence>
<evidence type="ECO:0000256" key="8">
    <source>
        <dbReference type="SAM" id="Phobius"/>
    </source>
</evidence>
<dbReference type="AlphaFoldDB" id="A0A7G9WK91"/>
<feature type="transmembrane region" description="Helical" evidence="8">
    <location>
        <begin position="20"/>
        <end position="41"/>
    </location>
</feature>
<comment type="subcellular location">
    <subcellularLocation>
        <location evidence="1">Cell membrane</location>
        <topology evidence="1">Multi-pass membrane protein</topology>
    </subcellularLocation>
</comment>
<evidence type="ECO:0000256" key="3">
    <source>
        <dbReference type="ARBA" id="ARBA00022676"/>
    </source>
</evidence>
<feature type="transmembrane region" description="Helical" evidence="8">
    <location>
        <begin position="399"/>
        <end position="419"/>
    </location>
</feature>
<gene>
    <name evidence="9" type="ORF">H6X83_05680</name>
</gene>
<evidence type="ECO:0000256" key="4">
    <source>
        <dbReference type="ARBA" id="ARBA00022679"/>
    </source>
</evidence>
<organism evidence="9 10">
    <name type="scientific">Caproicibacterium amylolyticum</name>
    <dbReference type="NCBI Taxonomy" id="2766537"/>
    <lineage>
        <taxon>Bacteria</taxon>
        <taxon>Bacillati</taxon>
        <taxon>Bacillota</taxon>
        <taxon>Clostridia</taxon>
        <taxon>Eubacteriales</taxon>
        <taxon>Oscillospiraceae</taxon>
        <taxon>Caproicibacterium</taxon>
    </lineage>
</organism>
<feature type="transmembrane region" description="Helical" evidence="8">
    <location>
        <begin position="317"/>
        <end position="337"/>
    </location>
</feature>
<keyword evidence="5 8" id="KW-0812">Transmembrane</keyword>
<protein>
    <submittedName>
        <fullName evidence="9">Glycosyltransferase family 39 protein</fullName>
    </submittedName>
</protein>
<feature type="transmembrane region" description="Helical" evidence="8">
    <location>
        <begin position="230"/>
        <end position="247"/>
    </location>
</feature>
<evidence type="ECO:0000256" key="5">
    <source>
        <dbReference type="ARBA" id="ARBA00022692"/>
    </source>
</evidence>
<dbReference type="GO" id="GO:0016763">
    <property type="term" value="F:pentosyltransferase activity"/>
    <property type="evidence" value="ECO:0007669"/>
    <property type="project" value="TreeGrafter"/>
</dbReference>
<keyword evidence="2" id="KW-1003">Cell membrane</keyword>
<dbReference type="PANTHER" id="PTHR33908">
    <property type="entry name" value="MANNOSYLTRANSFERASE YKCB-RELATED"/>
    <property type="match status" value="1"/>
</dbReference>
<evidence type="ECO:0000313" key="9">
    <source>
        <dbReference type="EMBL" id="QNO19103.1"/>
    </source>
</evidence>
<dbReference type="Proteomes" id="UP000516046">
    <property type="component" value="Chromosome"/>
</dbReference>
<sequence>MAITKSKHKKNFKKHFRWHISIWAVVLAALVAVQCGVMVGFGTQKAGYHADEVYTYGLANTNKKPFLAEEPNYEGNWHGSSYFREYLTTQPEEAFQYDHTYYNQRLDVHPPFYYFIFHTISSFTPNTFTKWTGIITNLIFFVASSVLLWLLARKFFKKGWQTLLPNICWGFSAAAVSSIMYFRMYAMLTCFTLLLTLLDFQIIEQKKIGWRMAVGLSITAFCGFLTHYYFIIYLFTLGVPLLIYLLLKRRKKDLLKCLIGVVGGGAAGILYYPECLKHIFIGYRGKESWERISQSGHWLSRLHNYLSISNSELLGGAFRFFLAAFVILLIVCFVLHYQRKRRTNSSETSITSPAKNVLGKFLNNNKLFVFVQLGIACAVYICIIAKIAPYDVDRYVFPVYPQIELLISFVFWILLGALLHNTRVRCGILAVLFFITGAVGLGKNHVEYLYPDTVQTKQIAQQHANTDCLVVYDKLYYAYTYFLYSDLMYYPKTYLTFTEHLDHLSSELNGNVPKDKPLIVYIATKDANTLKRVMEASNRTKSEKLFSGYHEFSAYRLSN</sequence>
<accession>A0A7G9WK91</accession>
<feature type="transmembrane region" description="Helical" evidence="8">
    <location>
        <begin position="426"/>
        <end position="442"/>
    </location>
</feature>
<name>A0A7G9WK91_9FIRM</name>
<dbReference type="PANTHER" id="PTHR33908:SF11">
    <property type="entry name" value="MEMBRANE PROTEIN"/>
    <property type="match status" value="1"/>
</dbReference>
<dbReference type="GO" id="GO:0009103">
    <property type="term" value="P:lipopolysaccharide biosynthetic process"/>
    <property type="evidence" value="ECO:0007669"/>
    <property type="project" value="UniProtKB-ARBA"/>
</dbReference>
<evidence type="ECO:0000313" key="10">
    <source>
        <dbReference type="Proteomes" id="UP000516046"/>
    </source>
</evidence>
<dbReference type="InterPro" id="IPR050297">
    <property type="entry name" value="LipidA_mod_glycosyltrf_83"/>
</dbReference>
<dbReference type="RefSeq" id="WP_212508172.1">
    <property type="nucleotide sequence ID" value="NZ_CP060696.1"/>
</dbReference>
<proteinExistence type="predicted"/>
<feature type="transmembrane region" description="Helical" evidence="8">
    <location>
        <begin position="367"/>
        <end position="387"/>
    </location>
</feature>
<dbReference type="EMBL" id="CP060696">
    <property type="protein sequence ID" value="QNO19103.1"/>
    <property type="molecule type" value="Genomic_DNA"/>
</dbReference>